<dbReference type="InterPro" id="IPR017853">
    <property type="entry name" value="GH"/>
</dbReference>
<organism evidence="3 4">
    <name type="scientific">Sphaerotilus mobilis</name>
    <dbReference type="NCBI Taxonomy" id="47994"/>
    <lineage>
        <taxon>Bacteria</taxon>
        <taxon>Pseudomonadati</taxon>
        <taxon>Pseudomonadota</taxon>
        <taxon>Betaproteobacteria</taxon>
        <taxon>Burkholderiales</taxon>
        <taxon>Sphaerotilaceae</taxon>
        <taxon>Sphaerotilus</taxon>
    </lineage>
</organism>
<evidence type="ECO:0000256" key="1">
    <source>
        <dbReference type="ARBA" id="ARBA00008061"/>
    </source>
</evidence>
<dbReference type="Pfam" id="PF00128">
    <property type="entry name" value="Alpha-amylase"/>
    <property type="match status" value="1"/>
</dbReference>
<dbReference type="InterPro" id="IPR006047">
    <property type="entry name" value="GH13_cat_dom"/>
</dbReference>
<dbReference type="PANTHER" id="PTHR10357:SF179">
    <property type="entry name" value="NEUTRAL AND BASIC AMINO ACID TRANSPORT PROTEIN RBAT"/>
    <property type="match status" value="1"/>
</dbReference>
<proteinExistence type="inferred from homology"/>
<keyword evidence="3" id="KW-0378">Hydrolase</keyword>
<dbReference type="EMBL" id="SGWV01000009">
    <property type="protein sequence ID" value="RZS54721.1"/>
    <property type="molecule type" value="Genomic_DNA"/>
</dbReference>
<dbReference type="InterPro" id="IPR045857">
    <property type="entry name" value="O16G_dom_2"/>
</dbReference>
<dbReference type="SMART" id="SM00642">
    <property type="entry name" value="Aamy"/>
    <property type="match status" value="1"/>
</dbReference>
<evidence type="ECO:0000313" key="4">
    <source>
        <dbReference type="Proteomes" id="UP000293433"/>
    </source>
</evidence>
<evidence type="ECO:0000259" key="2">
    <source>
        <dbReference type="SMART" id="SM00642"/>
    </source>
</evidence>
<dbReference type="SUPFAM" id="SSF51445">
    <property type="entry name" value="(Trans)glycosidases"/>
    <property type="match status" value="1"/>
</dbReference>
<dbReference type="Gene3D" id="2.60.40.1180">
    <property type="entry name" value="Golgi alpha-mannosidase II"/>
    <property type="match status" value="1"/>
</dbReference>
<dbReference type="Proteomes" id="UP000293433">
    <property type="component" value="Unassembled WGS sequence"/>
</dbReference>
<dbReference type="GO" id="GO:0009313">
    <property type="term" value="P:oligosaccharide catabolic process"/>
    <property type="evidence" value="ECO:0007669"/>
    <property type="project" value="TreeGrafter"/>
</dbReference>
<dbReference type="RefSeq" id="WP_130482044.1">
    <property type="nucleotide sequence ID" value="NZ_SGWV01000009.1"/>
</dbReference>
<feature type="domain" description="Glycosyl hydrolase family 13 catalytic" evidence="2">
    <location>
        <begin position="72"/>
        <end position="459"/>
    </location>
</feature>
<comment type="similarity">
    <text evidence="1">Belongs to the glycosyl hydrolase 13 family.</text>
</comment>
<reference evidence="3 4" key="1">
    <citation type="submission" date="2019-02" db="EMBL/GenBank/DDBJ databases">
        <title>Genomic Encyclopedia of Type Strains, Phase IV (KMG-IV): sequencing the most valuable type-strain genomes for metagenomic binning, comparative biology and taxonomic classification.</title>
        <authorList>
            <person name="Goeker M."/>
        </authorList>
    </citation>
    <scope>NUCLEOTIDE SEQUENCE [LARGE SCALE GENOMIC DNA]</scope>
    <source>
        <strain evidence="3 4">DSM 10617</strain>
    </source>
</reference>
<dbReference type="Gene3D" id="3.20.20.80">
    <property type="entry name" value="Glycosidases"/>
    <property type="match status" value="1"/>
</dbReference>
<dbReference type="Gene3D" id="3.90.400.10">
    <property type="entry name" value="Oligo-1,6-glucosidase, Domain 2"/>
    <property type="match status" value="1"/>
</dbReference>
<accession>A0A4Q7LKM1</accession>
<dbReference type="PANTHER" id="PTHR10357">
    <property type="entry name" value="ALPHA-AMYLASE FAMILY MEMBER"/>
    <property type="match status" value="1"/>
</dbReference>
<dbReference type="AlphaFoldDB" id="A0A4Q7LKM1"/>
<dbReference type="InterPro" id="IPR013780">
    <property type="entry name" value="Glyco_hydro_b"/>
</dbReference>
<comment type="caution">
    <text evidence="3">The sequence shown here is derived from an EMBL/GenBank/DDBJ whole genome shotgun (WGS) entry which is preliminary data.</text>
</comment>
<name>A0A4Q7LKM1_9BURK</name>
<keyword evidence="3" id="KW-0326">Glycosidase</keyword>
<protein>
    <submittedName>
        <fullName evidence="3">Glycosidase</fullName>
    </submittedName>
</protein>
<sequence>MNPSRCPAARTWTASLQRVALALVLGAVSMSGMTAMAGTASISAPAVDLTPVPARHSPSTLSSDWRHGAFMQVFVRSYQDSDGDGHGDLRGLISRLDDLQALGITGLWLLPVMPSQDQDHGYAVKDYRAIEPAYGTLADFDELLRQAHARGIGVIIDYVINHSAAEHPLFIASDTTGASPWRDWYVWRDTVPEGWKIYGQNPWYETDHGAYFAGFWNQMPDFNLRNPAVVAWHHDNLRWWLNRGVDGFRFDAVGNLVENGPDRWENQPENDALLDGVRRVVMGYPNRYLVCESPGAPLRYASAHTCGASFAFTQNFNVVGAAAGDDASLADAAAYFSTAPATMATMASNHDSFAGDRLWNQLDGDLAQIRQAAASYLLLPGTPFIYYGEEVGMANAATLTGDPKLRSPMSWTGDPLRGGFTTGEPYRALAANVTRQNAAAQRGDPASLRGFYRDVIALRRSSPALMRGAYAQPRVDGLVFSFQRVLGERRALVVFNHARRAANARVEGLPANSTLTNRWPAGDGALRTDAQGAAWLQLPAQSFRVFESVP</sequence>
<dbReference type="OrthoDB" id="9805159at2"/>
<evidence type="ECO:0000313" key="3">
    <source>
        <dbReference type="EMBL" id="RZS54721.1"/>
    </source>
</evidence>
<keyword evidence="4" id="KW-1185">Reference proteome</keyword>
<dbReference type="CDD" id="cd11316">
    <property type="entry name" value="AmyAc_bac2_AmyA"/>
    <property type="match status" value="1"/>
</dbReference>
<gene>
    <name evidence="3" type="ORF">EV685_2203</name>
</gene>
<dbReference type="GO" id="GO:0004556">
    <property type="term" value="F:alpha-amylase activity"/>
    <property type="evidence" value="ECO:0007669"/>
    <property type="project" value="TreeGrafter"/>
</dbReference>